<proteinExistence type="predicted"/>
<organism evidence="1 2">
    <name type="scientific">Sphaerotilus microaerophilus</name>
    <dbReference type="NCBI Taxonomy" id="2914710"/>
    <lineage>
        <taxon>Bacteria</taxon>
        <taxon>Pseudomonadati</taxon>
        <taxon>Pseudomonadota</taxon>
        <taxon>Betaproteobacteria</taxon>
        <taxon>Burkholderiales</taxon>
        <taxon>Sphaerotilaceae</taxon>
        <taxon>Sphaerotilus</taxon>
    </lineage>
</organism>
<evidence type="ECO:0008006" key="3">
    <source>
        <dbReference type="Google" id="ProtNLM"/>
    </source>
</evidence>
<accession>A0ABN6PPY2</accession>
<evidence type="ECO:0000313" key="2">
    <source>
        <dbReference type="Proteomes" id="UP001057498"/>
    </source>
</evidence>
<dbReference type="Proteomes" id="UP001057498">
    <property type="component" value="Chromosome"/>
</dbReference>
<name>A0ABN6PPY2_9BURK</name>
<protein>
    <recommendedName>
        <fullName evidence="3">Transcriptional regulator</fullName>
    </recommendedName>
</protein>
<dbReference type="InterPro" id="IPR010522">
    <property type="entry name" value="RepC_bac"/>
</dbReference>
<reference evidence="1" key="1">
    <citation type="submission" date="2022-04" db="EMBL/GenBank/DDBJ databases">
        <title>Whole genome sequence of Sphaerotilus sp. FB-5.</title>
        <authorList>
            <person name="Takeda M."/>
            <person name="Narihara S."/>
            <person name="Akimoto M."/>
            <person name="Akimoto R."/>
            <person name="Nishiyashiki S."/>
            <person name="Murakami T."/>
        </authorList>
    </citation>
    <scope>NUCLEOTIDE SEQUENCE</scope>
    <source>
        <strain evidence="1">FB-5</strain>
    </source>
</reference>
<dbReference type="EMBL" id="AP025730">
    <property type="protein sequence ID" value="BDI07209.1"/>
    <property type="molecule type" value="Genomic_DNA"/>
</dbReference>
<gene>
    <name evidence="1" type="ORF">CATMQ487_41790</name>
</gene>
<keyword evidence="2" id="KW-1185">Reference proteome</keyword>
<sequence length="147" mass="16343">MQNHQLIKVKLQVDGSLCIALAPLLIDAMLGSRRNNTYVLLSSIVGMPASGYSRMLAIRLSWINPGERGEIGIDRLSEYLWPGRAPTRLEKTKIRAALAVLGQHGWLVKPKEKPSHDVYEITRPMDAGLLAARKRRVAPETPIPSVR</sequence>
<evidence type="ECO:0000313" key="1">
    <source>
        <dbReference type="EMBL" id="BDI07209.1"/>
    </source>
</evidence>
<dbReference type="Pfam" id="PF06504">
    <property type="entry name" value="RepC"/>
    <property type="match status" value="1"/>
</dbReference>